<evidence type="ECO:0000259" key="2">
    <source>
        <dbReference type="Pfam" id="PF13439"/>
    </source>
</evidence>
<proteinExistence type="predicted"/>
<organism evidence="3 4">
    <name type="scientific">Lichenifustis flavocetrariae</name>
    <dbReference type="NCBI Taxonomy" id="2949735"/>
    <lineage>
        <taxon>Bacteria</taxon>
        <taxon>Pseudomonadati</taxon>
        <taxon>Pseudomonadota</taxon>
        <taxon>Alphaproteobacteria</taxon>
        <taxon>Hyphomicrobiales</taxon>
        <taxon>Lichenihabitantaceae</taxon>
        <taxon>Lichenifustis</taxon>
    </lineage>
</organism>
<reference evidence="3" key="1">
    <citation type="submission" date="2022-05" db="EMBL/GenBank/DDBJ databases">
        <authorList>
            <person name="Pankratov T."/>
        </authorList>
    </citation>
    <scope>NUCLEOTIDE SEQUENCE</scope>
    <source>
        <strain evidence="3">BP6-180914</strain>
    </source>
</reference>
<evidence type="ECO:0000313" key="3">
    <source>
        <dbReference type="EMBL" id="MCW6508209.1"/>
    </source>
</evidence>
<gene>
    <name evidence="3" type="ORF">M8523_09265</name>
</gene>
<feature type="domain" description="Glycosyl transferase family 1" evidence="1">
    <location>
        <begin position="171"/>
        <end position="302"/>
    </location>
</feature>
<dbReference type="InterPro" id="IPR001296">
    <property type="entry name" value="Glyco_trans_1"/>
</dbReference>
<protein>
    <submittedName>
        <fullName evidence="3">Glycosyltransferase family 4 protein</fullName>
    </submittedName>
</protein>
<dbReference type="PANTHER" id="PTHR12526:SF595">
    <property type="entry name" value="BLL5217 PROTEIN"/>
    <property type="match status" value="1"/>
</dbReference>
<accession>A0AA42CIC2</accession>
<dbReference type="InterPro" id="IPR028098">
    <property type="entry name" value="Glyco_trans_4-like_N"/>
</dbReference>
<keyword evidence="4" id="KW-1185">Reference proteome</keyword>
<dbReference type="PANTHER" id="PTHR12526">
    <property type="entry name" value="GLYCOSYLTRANSFERASE"/>
    <property type="match status" value="1"/>
</dbReference>
<name>A0AA42CIC2_9HYPH</name>
<dbReference type="AlphaFoldDB" id="A0AA42CIC2"/>
<evidence type="ECO:0000259" key="1">
    <source>
        <dbReference type="Pfam" id="PF00534"/>
    </source>
</evidence>
<feature type="domain" description="Glycosyltransferase subfamily 4-like N-terminal" evidence="2">
    <location>
        <begin position="18"/>
        <end position="121"/>
    </location>
</feature>
<dbReference type="Gene3D" id="3.40.50.2000">
    <property type="entry name" value="Glycogen Phosphorylase B"/>
    <property type="match status" value="2"/>
</dbReference>
<dbReference type="GO" id="GO:0016757">
    <property type="term" value="F:glycosyltransferase activity"/>
    <property type="evidence" value="ECO:0007669"/>
    <property type="project" value="InterPro"/>
</dbReference>
<dbReference type="CDD" id="cd03802">
    <property type="entry name" value="GT4_AviGT4-like"/>
    <property type="match status" value="1"/>
</dbReference>
<evidence type="ECO:0000313" key="4">
    <source>
        <dbReference type="Proteomes" id="UP001165667"/>
    </source>
</evidence>
<dbReference type="EMBL" id="JAMOIM010000005">
    <property type="protein sequence ID" value="MCW6508209.1"/>
    <property type="molecule type" value="Genomic_DNA"/>
</dbReference>
<dbReference type="RefSeq" id="WP_282584581.1">
    <property type="nucleotide sequence ID" value="NZ_JAMOIM010000005.1"/>
</dbReference>
<dbReference type="Proteomes" id="UP001165667">
    <property type="component" value="Unassembled WGS sequence"/>
</dbReference>
<comment type="caution">
    <text evidence="3">The sequence shown here is derived from an EMBL/GenBank/DDBJ whole genome shotgun (WGS) entry which is preliminary data.</text>
</comment>
<dbReference type="Pfam" id="PF00534">
    <property type="entry name" value="Glycos_transf_1"/>
    <property type="match status" value="1"/>
</dbReference>
<sequence length="387" mass="43179">MKIAQIAPLMESVPPRLYGGTERIVSWLTEELVAQGHDVTLFASGDSITSATLVPCTTEAIRLSETMKEYMPYYTMMVDRVARLSRAFDVVHFHIDMFQFPLFRGMEHRTLTTLHGRQDLPDLYPFYRAFPKMPLVSISDSQRAPIPDANFAGTVLHGLPADLHKPNYNLEDGGYLAFLGRISPEKRPDRAIQLARSVGIPLKIAAKVDKADIEYYQSVIKPLIDEGDGVEFVGEVDERSKTKFLGNARALLFPIDWPEPFGLVMIEAMACGTPVLAFRHGSVPEVIDDGVTGRVVGSMDEAFVALPEVLQLDRRAVRARFDARFTAARMAHDYVNLYRKQVELADGVRSGEKIRIEAERSIGSIIPVPELTATLNSRSQESKQRAS</sequence>
<dbReference type="SUPFAM" id="SSF53756">
    <property type="entry name" value="UDP-Glycosyltransferase/glycogen phosphorylase"/>
    <property type="match status" value="1"/>
</dbReference>
<dbReference type="Pfam" id="PF13439">
    <property type="entry name" value="Glyco_transf_4"/>
    <property type="match status" value="1"/>
</dbReference>